<gene>
    <name evidence="2" type="ORF">HETIRDRAFT_442445</name>
</gene>
<evidence type="ECO:0008006" key="4">
    <source>
        <dbReference type="Google" id="ProtNLM"/>
    </source>
</evidence>
<dbReference type="Proteomes" id="UP000030671">
    <property type="component" value="Unassembled WGS sequence"/>
</dbReference>
<reference evidence="2 3" key="1">
    <citation type="journal article" date="2012" name="New Phytol.">
        <title>Insight into trade-off between wood decay and parasitism from the genome of a fungal forest pathogen.</title>
        <authorList>
            <person name="Olson A."/>
            <person name="Aerts A."/>
            <person name="Asiegbu F."/>
            <person name="Belbahri L."/>
            <person name="Bouzid O."/>
            <person name="Broberg A."/>
            <person name="Canback B."/>
            <person name="Coutinho P.M."/>
            <person name="Cullen D."/>
            <person name="Dalman K."/>
            <person name="Deflorio G."/>
            <person name="van Diepen L.T."/>
            <person name="Dunand C."/>
            <person name="Duplessis S."/>
            <person name="Durling M."/>
            <person name="Gonthier P."/>
            <person name="Grimwood J."/>
            <person name="Fossdal C.G."/>
            <person name="Hansson D."/>
            <person name="Henrissat B."/>
            <person name="Hietala A."/>
            <person name="Himmelstrand K."/>
            <person name="Hoffmeister D."/>
            <person name="Hogberg N."/>
            <person name="James T.Y."/>
            <person name="Karlsson M."/>
            <person name="Kohler A."/>
            <person name="Kues U."/>
            <person name="Lee Y.H."/>
            <person name="Lin Y.C."/>
            <person name="Lind M."/>
            <person name="Lindquist E."/>
            <person name="Lombard V."/>
            <person name="Lucas S."/>
            <person name="Lunden K."/>
            <person name="Morin E."/>
            <person name="Murat C."/>
            <person name="Park J."/>
            <person name="Raffaello T."/>
            <person name="Rouze P."/>
            <person name="Salamov A."/>
            <person name="Schmutz J."/>
            <person name="Solheim H."/>
            <person name="Stahlberg J."/>
            <person name="Velez H."/>
            <person name="de Vries R.P."/>
            <person name="Wiebenga A."/>
            <person name="Woodward S."/>
            <person name="Yakovlev I."/>
            <person name="Garbelotto M."/>
            <person name="Martin F."/>
            <person name="Grigoriev I.V."/>
            <person name="Stenlid J."/>
        </authorList>
    </citation>
    <scope>NUCLEOTIDE SEQUENCE [LARGE SCALE GENOMIC DNA]</scope>
    <source>
        <strain evidence="2 3">TC 32-1</strain>
    </source>
</reference>
<feature type="compositionally biased region" description="Low complexity" evidence="1">
    <location>
        <begin position="220"/>
        <end position="251"/>
    </location>
</feature>
<dbReference type="eggNOG" id="ENOG502SPU7">
    <property type="taxonomic scope" value="Eukaryota"/>
</dbReference>
<dbReference type="AlphaFoldDB" id="W4JQK5"/>
<dbReference type="GeneID" id="20675448"/>
<sequence length="414" mass="44227">MPALTLTDMPEELLERILLFALSPHPAPAPAPALTSSPALSSAASRLAPLYTCRLLARIGAPHLYRAPRIRSARAARLLARTLESSPALARCVRKLRACASYAALAVVFRACGAASLPSSPSEPRRALELLDLTLDAGVDDAEMEGKDVEGGRCFGDALAALDVRVLVLRKREAYLTQERPKAVMEGLARAVTKWQSLTSVTIAFRLSDPSRTRSRSEPGSRPSTPPSAASAAAHPEHAAALASADADADNSGAPLTLPAALARSPRLRTLRASLPAVWNPALLRMSKNPALERIVLTVPRTRARASPAHPMHVADASADVAEERVSEWDTDDEDAREEVLGWGSGPQLWMMEAKKHARLMELIKAGSPMVRARAHTLNASIALGMGVGARRRSLSPPAEHKDEHPVPAPVSTF</sequence>
<name>W4JQK5_HETIT</name>
<proteinExistence type="predicted"/>
<dbReference type="KEGG" id="hir:HETIRDRAFT_442445"/>
<feature type="region of interest" description="Disordered" evidence="1">
    <location>
        <begin position="209"/>
        <end position="251"/>
    </location>
</feature>
<keyword evidence="3" id="KW-1185">Reference proteome</keyword>
<feature type="compositionally biased region" description="Basic and acidic residues" evidence="1">
    <location>
        <begin position="209"/>
        <end position="219"/>
    </location>
</feature>
<accession>W4JQK5</accession>
<protein>
    <recommendedName>
        <fullName evidence="4">F-box domain-containing protein</fullName>
    </recommendedName>
</protein>
<dbReference type="RefSeq" id="XP_009552615.1">
    <property type="nucleotide sequence ID" value="XM_009554320.1"/>
</dbReference>
<dbReference type="EMBL" id="KI925466">
    <property type="protein sequence ID" value="ETW75171.1"/>
    <property type="molecule type" value="Genomic_DNA"/>
</dbReference>
<evidence type="ECO:0000313" key="3">
    <source>
        <dbReference type="Proteomes" id="UP000030671"/>
    </source>
</evidence>
<feature type="region of interest" description="Disordered" evidence="1">
    <location>
        <begin position="392"/>
        <end position="414"/>
    </location>
</feature>
<dbReference type="OrthoDB" id="2786563at2759"/>
<dbReference type="InParanoid" id="W4JQK5"/>
<organism evidence="2 3">
    <name type="scientific">Heterobasidion irregulare (strain TC 32-1)</name>
    <dbReference type="NCBI Taxonomy" id="747525"/>
    <lineage>
        <taxon>Eukaryota</taxon>
        <taxon>Fungi</taxon>
        <taxon>Dikarya</taxon>
        <taxon>Basidiomycota</taxon>
        <taxon>Agaricomycotina</taxon>
        <taxon>Agaricomycetes</taxon>
        <taxon>Russulales</taxon>
        <taxon>Bondarzewiaceae</taxon>
        <taxon>Heterobasidion</taxon>
        <taxon>Heterobasidion annosum species complex</taxon>
    </lineage>
</organism>
<evidence type="ECO:0000313" key="2">
    <source>
        <dbReference type="EMBL" id="ETW75171.1"/>
    </source>
</evidence>
<dbReference type="HOGENOM" id="CLU_046568_0_0_1"/>
<evidence type="ECO:0000256" key="1">
    <source>
        <dbReference type="SAM" id="MobiDB-lite"/>
    </source>
</evidence>